<dbReference type="PANTHER" id="PTHR14154">
    <property type="entry name" value="UPF0041 BRAIN PROTEIN 44-RELATED"/>
    <property type="match status" value="1"/>
</dbReference>
<keyword evidence="3 9" id="KW-0813">Transport</keyword>
<evidence type="ECO:0000256" key="2">
    <source>
        <dbReference type="ARBA" id="ARBA00006416"/>
    </source>
</evidence>
<dbReference type="GO" id="GO:0005743">
    <property type="term" value="C:mitochondrial inner membrane"/>
    <property type="evidence" value="ECO:0007669"/>
    <property type="project" value="UniProtKB-SubCell"/>
</dbReference>
<dbReference type="EMBL" id="CP012523">
    <property type="protein sequence ID" value="ALC39793.1"/>
    <property type="molecule type" value="Genomic_DNA"/>
</dbReference>
<evidence type="ECO:0000256" key="5">
    <source>
        <dbReference type="ARBA" id="ARBA00022792"/>
    </source>
</evidence>
<evidence type="ECO:0000256" key="8">
    <source>
        <dbReference type="ARBA" id="ARBA00023136"/>
    </source>
</evidence>
<dbReference type="InterPro" id="IPR005336">
    <property type="entry name" value="MPC"/>
</dbReference>
<keyword evidence="5 9" id="KW-0999">Mitochondrion inner membrane</keyword>
<evidence type="ECO:0000256" key="6">
    <source>
        <dbReference type="ARBA" id="ARBA00022989"/>
    </source>
</evidence>
<dbReference type="STRING" id="30019.A0A0M3QTZ9"/>
<evidence type="ECO:0000313" key="11">
    <source>
        <dbReference type="Proteomes" id="UP000494163"/>
    </source>
</evidence>
<evidence type="ECO:0000256" key="1">
    <source>
        <dbReference type="ARBA" id="ARBA00004448"/>
    </source>
</evidence>
<dbReference type="AlphaFoldDB" id="A0A0M3QTZ9"/>
<evidence type="ECO:0000256" key="9">
    <source>
        <dbReference type="RuleBase" id="RU363100"/>
    </source>
</evidence>
<comment type="subcellular location">
    <subcellularLocation>
        <location evidence="1 9">Mitochondrion inner membrane</location>
        <topology evidence="1 9">Multi-pass membrane protein</topology>
    </subcellularLocation>
</comment>
<dbReference type="GO" id="GO:0006850">
    <property type="term" value="P:pyruvate import into mitochondria"/>
    <property type="evidence" value="ECO:0007669"/>
    <property type="project" value="InterPro"/>
</dbReference>
<dbReference type="OrthoDB" id="869189at2759"/>
<keyword evidence="8" id="KW-0472">Membrane</keyword>
<protein>
    <recommendedName>
        <fullName evidence="9">Mitochondrial pyruvate carrier</fullName>
    </recommendedName>
</protein>
<dbReference type="OMA" id="NAKNAMY"/>
<gene>
    <name evidence="10" type="ORF">Dbus_chr2Lg1878</name>
</gene>
<organism evidence="10 11">
    <name type="scientific">Drosophila busckii</name>
    <name type="common">Fruit fly</name>
    <dbReference type="NCBI Taxonomy" id="30019"/>
    <lineage>
        <taxon>Eukaryota</taxon>
        <taxon>Metazoa</taxon>
        <taxon>Ecdysozoa</taxon>
        <taxon>Arthropoda</taxon>
        <taxon>Hexapoda</taxon>
        <taxon>Insecta</taxon>
        <taxon>Pterygota</taxon>
        <taxon>Neoptera</taxon>
        <taxon>Endopterygota</taxon>
        <taxon>Diptera</taxon>
        <taxon>Brachycera</taxon>
        <taxon>Muscomorpha</taxon>
        <taxon>Ephydroidea</taxon>
        <taxon>Drosophilidae</taxon>
        <taxon>Drosophila</taxon>
    </lineage>
</organism>
<evidence type="ECO:0000256" key="7">
    <source>
        <dbReference type="ARBA" id="ARBA00023128"/>
    </source>
</evidence>
<keyword evidence="4" id="KW-0812">Transmembrane</keyword>
<keyword evidence="6" id="KW-1133">Transmembrane helix</keyword>
<comment type="function">
    <text evidence="9">Mediates the uptake of pyruvate into mitochondria.</text>
</comment>
<evidence type="ECO:0000256" key="3">
    <source>
        <dbReference type="ARBA" id="ARBA00022448"/>
    </source>
</evidence>
<dbReference type="Pfam" id="PF03650">
    <property type="entry name" value="MPC"/>
    <property type="match status" value="1"/>
</dbReference>
<accession>A0A0M3QTZ9</accession>
<comment type="similarity">
    <text evidence="2 9">Belongs to the mitochondrial pyruvate carrier (MPC) (TC 2.A.105) family.</text>
</comment>
<sequence>MSKGTGPLSKIYNVVIFSIDKIVPGAARPLWEAPAGPRTVFFWAPFFKWTLVMAGLSDLLNRPPQNVSLNQAGSLAATGLIWSRYSVVITPKNYNLLSVNVFVFLTQAYLIYKHLMWRKSNAKNAMYNHPYFPFWMEDDW</sequence>
<proteinExistence type="inferred from homology"/>
<evidence type="ECO:0000256" key="4">
    <source>
        <dbReference type="ARBA" id="ARBA00022692"/>
    </source>
</evidence>
<evidence type="ECO:0000313" key="10">
    <source>
        <dbReference type="EMBL" id="ALC39793.1"/>
    </source>
</evidence>
<keyword evidence="7 9" id="KW-0496">Mitochondrion</keyword>
<name>A0A0M3QTZ9_DROBS</name>
<reference evidence="10 11" key="1">
    <citation type="submission" date="2015-08" db="EMBL/GenBank/DDBJ databases">
        <title>Ancestral chromatin configuration constrains chromatin evolution on differentiating sex chromosomes in Drosophila.</title>
        <authorList>
            <person name="Zhou Q."/>
            <person name="Bachtrog D."/>
        </authorList>
    </citation>
    <scope>NUCLEOTIDE SEQUENCE [LARGE SCALE GENOMIC DNA]</scope>
    <source>
        <tissue evidence="10">Whole larvae</tissue>
    </source>
</reference>
<keyword evidence="11" id="KW-1185">Reference proteome</keyword>
<dbReference type="Proteomes" id="UP000494163">
    <property type="component" value="Chromosome 2L"/>
</dbReference>